<organism evidence="9 10">
    <name type="scientific">Dovyalis caffra</name>
    <dbReference type="NCBI Taxonomy" id="77055"/>
    <lineage>
        <taxon>Eukaryota</taxon>
        <taxon>Viridiplantae</taxon>
        <taxon>Streptophyta</taxon>
        <taxon>Embryophyta</taxon>
        <taxon>Tracheophyta</taxon>
        <taxon>Spermatophyta</taxon>
        <taxon>Magnoliopsida</taxon>
        <taxon>eudicotyledons</taxon>
        <taxon>Gunneridae</taxon>
        <taxon>Pentapetalae</taxon>
        <taxon>rosids</taxon>
        <taxon>fabids</taxon>
        <taxon>Malpighiales</taxon>
        <taxon>Salicaceae</taxon>
        <taxon>Flacourtieae</taxon>
        <taxon>Dovyalis</taxon>
    </lineage>
</organism>
<dbReference type="InterPro" id="IPR036514">
    <property type="entry name" value="SGNH_hydro_sf"/>
</dbReference>
<keyword evidence="10" id="KW-1185">Reference proteome</keyword>
<keyword evidence="5" id="KW-0378">Hydrolase</keyword>
<dbReference type="GO" id="GO:0016042">
    <property type="term" value="P:lipid catabolic process"/>
    <property type="evidence" value="ECO:0007669"/>
    <property type="project" value="UniProtKB-KW"/>
</dbReference>
<sequence>MASGSKAWWMLSTALLISNWGKWACGSSPQVPCLFLFGDSLFDNGNNDVLATNVKANYLPYGIDFPHGSTGRCSNGFNLADAIARKEDLCAKYGDIIPEYTFQRSGLRTVYVNTLCEIIRGMCTTRVSDISEEKLSFWWRHLKTLQFIVKKNNEASVLRAYKHFIEKLDSSTYYSSLTLWEENEDVVNELKRRGEDRTEGIVIVHEKEIIKTKETYYTNYREDSNENPKVTLFSDRAYAWLSEEREEAVNSWISSLSKISGLPFYKTCWTNMEISE</sequence>
<evidence type="ECO:0000313" key="9">
    <source>
        <dbReference type="EMBL" id="CAK7337218.1"/>
    </source>
</evidence>
<dbReference type="GO" id="GO:0005576">
    <property type="term" value="C:extracellular region"/>
    <property type="evidence" value="ECO:0007669"/>
    <property type="project" value="UniProtKB-SubCell"/>
</dbReference>
<keyword evidence="7" id="KW-0443">Lipid metabolism</keyword>
<keyword evidence="3" id="KW-0964">Secreted</keyword>
<evidence type="ECO:0000256" key="7">
    <source>
        <dbReference type="ARBA" id="ARBA00023098"/>
    </source>
</evidence>
<dbReference type="PANTHER" id="PTHR45650">
    <property type="entry name" value="GDSL-LIKE LIPASE/ACYLHYDROLASE-RELATED"/>
    <property type="match status" value="1"/>
</dbReference>
<proteinExistence type="inferred from homology"/>
<evidence type="ECO:0000256" key="4">
    <source>
        <dbReference type="ARBA" id="ARBA00022729"/>
    </source>
</evidence>
<evidence type="ECO:0000256" key="3">
    <source>
        <dbReference type="ARBA" id="ARBA00022525"/>
    </source>
</evidence>
<dbReference type="PANTHER" id="PTHR45650:SF9">
    <property type="entry name" value="SGNH HYDROLASE-TYPE ESTERASE DOMAIN-CONTAINING PROTEIN"/>
    <property type="match status" value="1"/>
</dbReference>
<evidence type="ECO:0000256" key="6">
    <source>
        <dbReference type="ARBA" id="ARBA00022963"/>
    </source>
</evidence>
<evidence type="ECO:0000313" key="10">
    <source>
        <dbReference type="Proteomes" id="UP001314170"/>
    </source>
</evidence>
<dbReference type="EMBL" id="CAWUPB010001010">
    <property type="protein sequence ID" value="CAK7337218.1"/>
    <property type="molecule type" value="Genomic_DNA"/>
</dbReference>
<reference evidence="9 10" key="1">
    <citation type="submission" date="2024-01" db="EMBL/GenBank/DDBJ databases">
        <authorList>
            <person name="Waweru B."/>
        </authorList>
    </citation>
    <scope>NUCLEOTIDE SEQUENCE [LARGE SCALE GENOMIC DNA]</scope>
</reference>
<keyword evidence="6" id="KW-0442">Lipid degradation</keyword>
<dbReference type="AlphaFoldDB" id="A0AAV1RMB2"/>
<name>A0AAV1RMB2_9ROSI</name>
<comment type="subcellular location">
    <subcellularLocation>
        <location evidence="1">Secreted</location>
    </subcellularLocation>
</comment>
<comment type="similarity">
    <text evidence="2">Belongs to the 'GDSL' lipolytic enzyme family.</text>
</comment>
<comment type="caution">
    <text evidence="9">The sequence shown here is derived from an EMBL/GenBank/DDBJ whole genome shotgun (WGS) entry which is preliminary data.</text>
</comment>
<dbReference type="GO" id="GO:0016787">
    <property type="term" value="F:hydrolase activity"/>
    <property type="evidence" value="ECO:0007669"/>
    <property type="project" value="UniProtKB-KW"/>
</dbReference>
<evidence type="ECO:0000256" key="1">
    <source>
        <dbReference type="ARBA" id="ARBA00004613"/>
    </source>
</evidence>
<evidence type="ECO:0000256" key="5">
    <source>
        <dbReference type="ARBA" id="ARBA00022801"/>
    </source>
</evidence>
<keyword evidence="4 8" id="KW-0732">Signal</keyword>
<feature type="chain" id="PRO_5043326328" evidence="8">
    <location>
        <begin position="27"/>
        <end position="276"/>
    </location>
</feature>
<gene>
    <name evidence="9" type="ORF">DCAF_LOCUS12245</name>
</gene>
<accession>A0AAV1RMB2</accession>
<dbReference type="InterPro" id="IPR051238">
    <property type="entry name" value="GDSL_esterase/lipase"/>
</dbReference>
<evidence type="ECO:0000256" key="8">
    <source>
        <dbReference type="SAM" id="SignalP"/>
    </source>
</evidence>
<evidence type="ECO:0000256" key="2">
    <source>
        <dbReference type="ARBA" id="ARBA00008668"/>
    </source>
</evidence>
<dbReference type="Proteomes" id="UP001314170">
    <property type="component" value="Unassembled WGS sequence"/>
</dbReference>
<protein>
    <submittedName>
        <fullName evidence="9">Uncharacterized protein</fullName>
    </submittedName>
</protein>
<feature type="signal peptide" evidence="8">
    <location>
        <begin position="1"/>
        <end position="26"/>
    </location>
</feature>
<dbReference type="Gene3D" id="3.40.50.1110">
    <property type="entry name" value="SGNH hydrolase"/>
    <property type="match status" value="1"/>
</dbReference>